<name>A0A392U1T9_9FABA</name>
<keyword evidence="2" id="KW-1185">Reference proteome</keyword>
<accession>A0A392U1T9</accession>
<dbReference type="EMBL" id="LXQA010715937">
    <property type="protein sequence ID" value="MCI67391.1"/>
    <property type="molecule type" value="Genomic_DNA"/>
</dbReference>
<protein>
    <submittedName>
        <fullName evidence="1">Uncharacterized protein</fullName>
    </submittedName>
</protein>
<proteinExistence type="predicted"/>
<organism evidence="1 2">
    <name type="scientific">Trifolium medium</name>
    <dbReference type="NCBI Taxonomy" id="97028"/>
    <lineage>
        <taxon>Eukaryota</taxon>
        <taxon>Viridiplantae</taxon>
        <taxon>Streptophyta</taxon>
        <taxon>Embryophyta</taxon>
        <taxon>Tracheophyta</taxon>
        <taxon>Spermatophyta</taxon>
        <taxon>Magnoliopsida</taxon>
        <taxon>eudicotyledons</taxon>
        <taxon>Gunneridae</taxon>
        <taxon>Pentapetalae</taxon>
        <taxon>rosids</taxon>
        <taxon>fabids</taxon>
        <taxon>Fabales</taxon>
        <taxon>Fabaceae</taxon>
        <taxon>Papilionoideae</taxon>
        <taxon>50 kb inversion clade</taxon>
        <taxon>NPAAA clade</taxon>
        <taxon>Hologalegina</taxon>
        <taxon>IRL clade</taxon>
        <taxon>Trifolieae</taxon>
        <taxon>Trifolium</taxon>
    </lineage>
</organism>
<sequence>LTNPVKLIQQIIVDLTDGGVDYSLSALEMSQ</sequence>
<evidence type="ECO:0000313" key="2">
    <source>
        <dbReference type="Proteomes" id="UP000265520"/>
    </source>
</evidence>
<evidence type="ECO:0000313" key="1">
    <source>
        <dbReference type="EMBL" id="MCI67391.1"/>
    </source>
</evidence>
<dbReference type="Proteomes" id="UP000265520">
    <property type="component" value="Unassembled WGS sequence"/>
</dbReference>
<feature type="non-terminal residue" evidence="1">
    <location>
        <position position="1"/>
    </location>
</feature>
<comment type="caution">
    <text evidence="1">The sequence shown here is derived from an EMBL/GenBank/DDBJ whole genome shotgun (WGS) entry which is preliminary data.</text>
</comment>
<dbReference type="AlphaFoldDB" id="A0A392U1T9"/>
<reference evidence="1 2" key="1">
    <citation type="journal article" date="2018" name="Front. Plant Sci.">
        <title>Red Clover (Trifolium pratense) and Zigzag Clover (T. medium) - A Picture of Genomic Similarities and Differences.</title>
        <authorList>
            <person name="Dluhosova J."/>
            <person name="Istvanek J."/>
            <person name="Nedelnik J."/>
            <person name="Repkova J."/>
        </authorList>
    </citation>
    <scope>NUCLEOTIDE SEQUENCE [LARGE SCALE GENOMIC DNA]</scope>
    <source>
        <strain evidence="2">cv. 10/8</strain>
        <tissue evidence="1">Leaf</tissue>
    </source>
</reference>